<organism evidence="2 3">
    <name type="scientific">Flavobacterium beibuense F44-8</name>
    <dbReference type="NCBI Taxonomy" id="1406840"/>
    <lineage>
        <taxon>Bacteria</taxon>
        <taxon>Pseudomonadati</taxon>
        <taxon>Bacteroidota</taxon>
        <taxon>Flavobacteriia</taxon>
        <taxon>Flavobacteriales</taxon>
        <taxon>Flavobacteriaceae</taxon>
        <taxon>Flavobacterium</taxon>
    </lineage>
</organism>
<accession>A0A0A2LQF8</accession>
<keyword evidence="1" id="KW-0812">Transmembrane</keyword>
<comment type="caution">
    <text evidence="2">The sequence shown here is derived from an EMBL/GenBank/DDBJ whole genome shotgun (WGS) entry which is preliminary data.</text>
</comment>
<evidence type="ECO:0000256" key="1">
    <source>
        <dbReference type="SAM" id="Phobius"/>
    </source>
</evidence>
<dbReference type="STRING" id="1406840.Q763_07940"/>
<keyword evidence="1" id="KW-1133">Transmembrane helix</keyword>
<feature type="transmembrane region" description="Helical" evidence="1">
    <location>
        <begin position="49"/>
        <end position="69"/>
    </location>
</feature>
<feature type="transmembrane region" description="Helical" evidence="1">
    <location>
        <begin position="123"/>
        <end position="147"/>
    </location>
</feature>
<keyword evidence="3" id="KW-1185">Reference proteome</keyword>
<feature type="transmembrane region" description="Helical" evidence="1">
    <location>
        <begin position="81"/>
        <end position="103"/>
    </location>
</feature>
<keyword evidence="1" id="KW-0472">Membrane</keyword>
<proteinExistence type="predicted"/>
<evidence type="ECO:0000313" key="2">
    <source>
        <dbReference type="EMBL" id="KGO81566.1"/>
    </source>
</evidence>
<dbReference type="AlphaFoldDB" id="A0A0A2LQF8"/>
<dbReference type="RefSeq" id="WP_035132914.1">
    <property type="nucleotide sequence ID" value="NZ_JRLV01000007.1"/>
</dbReference>
<reference evidence="2 3" key="1">
    <citation type="submission" date="2013-09" db="EMBL/GenBank/DDBJ databases">
        <authorList>
            <person name="Zeng Z."/>
            <person name="Chen C."/>
        </authorList>
    </citation>
    <scope>NUCLEOTIDE SEQUENCE [LARGE SCALE GENOMIC DNA]</scope>
    <source>
        <strain evidence="2 3">F44-8</strain>
    </source>
</reference>
<protein>
    <submittedName>
        <fullName evidence="2">Uncharacterized protein</fullName>
    </submittedName>
</protein>
<name>A0A0A2LQF8_9FLAO</name>
<feature type="transmembrane region" description="Helical" evidence="1">
    <location>
        <begin position="21"/>
        <end position="43"/>
    </location>
</feature>
<dbReference type="Proteomes" id="UP000030129">
    <property type="component" value="Unassembled WGS sequence"/>
</dbReference>
<evidence type="ECO:0000313" key="3">
    <source>
        <dbReference type="Proteomes" id="UP000030129"/>
    </source>
</evidence>
<gene>
    <name evidence="2" type="ORF">Q763_07940</name>
</gene>
<dbReference type="EMBL" id="JRLV01000007">
    <property type="protein sequence ID" value="KGO81566.1"/>
    <property type="molecule type" value="Genomic_DNA"/>
</dbReference>
<sequence>MQNLLNEQDFVKPVKYNPWKWFITCYGVLFVLIGLVVSIVNFIPYRTTTITTTAMIVFITTSPFIMVFGKKKTIYHTDYPTLITAVALMAFNSWFFTVLHLRIGEAIKLNDFSLLLPGYFFRGLDFTGLLFLMAYGAVSFIIIFFIVRHKRKKALKTEL</sequence>